<dbReference type="PANTHER" id="PTHR22773">
    <property type="entry name" value="NADH DEHYDROGENASE"/>
    <property type="match status" value="1"/>
</dbReference>
<dbReference type="GO" id="GO:0048038">
    <property type="term" value="F:quinone binding"/>
    <property type="evidence" value="ECO:0007669"/>
    <property type="project" value="UniProtKB-KW"/>
</dbReference>
<feature type="transmembrane region" description="Helical" evidence="5">
    <location>
        <begin position="355"/>
        <end position="377"/>
    </location>
</feature>
<evidence type="ECO:0000313" key="8">
    <source>
        <dbReference type="EMBL" id="SHH76626.1"/>
    </source>
</evidence>
<feature type="transmembrane region" description="Helical" evidence="5">
    <location>
        <begin position="98"/>
        <end position="131"/>
    </location>
</feature>
<feature type="transmembrane region" description="Helical" evidence="5">
    <location>
        <begin position="310"/>
        <end position="334"/>
    </location>
</feature>
<dbReference type="AlphaFoldDB" id="A0A1M5VMY9"/>
<feature type="transmembrane region" description="Helical" evidence="5">
    <location>
        <begin position="191"/>
        <end position="215"/>
    </location>
</feature>
<keyword evidence="3 5" id="KW-1133">Transmembrane helix</keyword>
<comment type="catalytic activity">
    <reaction evidence="5">
        <text>a quinone + NADH + 5 H(+)(in) = a quinol + NAD(+) + 4 H(+)(out)</text>
        <dbReference type="Rhea" id="RHEA:57888"/>
        <dbReference type="ChEBI" id="CHEBI:15378"/>
        <dbReference type="ChEBI" id="CHEBI:24646"/>
        <dbReference type="ChEBI" id="CHEBI:57540"/>
        <dbReference type="ChEBI" id="CHEBI:57945"/>
        <dbReference type="ChEBI" id="CHEBI:132124"/>
    </reaction>
</comment>
<dbReference type="GO" id="GO:0050136">
    <property type="term" value="F:NADH dehydrogenase (quinone) (non-electrogenic) activity"/>
    <property type="evidence" value="ECO:0007669"/>
    <property type="project" value="UniProtKB-UniRule"/>
</dbReference>
<comment type="subcellular location">
    <subcellularLocation>
        <location evidence="5">Cell membrane</location>
        <topology evidence="5">Multi-pass membrane protein</topology>
    </subcellularLocation>
    <subcellularLocation>
        <location evidence="1">Endomembrane system</location>
        <topology evidence="1">Multi-pass membrane protein</topology>
    </subcellularLocation>
    <subcellularLocation>
        <location evidence="6">Membrane</location>
        <topology evidence="6">Multi-pass membrane protein</topology>
    </subcellularLocation>
</comment>
<dbReference type="RefSeq" id="WP_073140487.1">
    <property type="nucleotide sequence ID" value="NZ_FQWQ01000004.1"/>
</dbReference>
<evidence type="ECO:0000256" key="6">
    <source>
        <dbReference type="RuleBase" id="RU000320"/>
    </source>
</evidence>
<protein>
    <recommendedName>
        <fullName evidence="5">NADH-quinone oxidoreductase subunit N</fullName>
        <ecNumber evidence="5">7.1.1.-</ecNumber>
    </recommendedName>
    <alternativeName>
        <fullName evidence="5">NADH dehydrogenase I subunit N</fullName>
    </alternativeName>
    <alternativeName>
        <fullName evidence="5">NDH-1 subunit N</fullName>
    </alternativeName>
</protein>
<dbReference type="EMBL" id="FQWQ01000004">
    <property type="protein sequence ID" value="SHH76626.1"/>
    <property type="molecule type" value="Genomic_DNA"/>
</dbReference>
<feature type="transmembrane region" description="Helical" evidence="5">
    <location>
        <begin position="389"/>
        <end position="410"/>
    </location>
</feature>
<dbReference type="GO" id="GO:0008137">
    <property type="term" value="F:NADH dehydrogenase (ubiquinone) activity"/>
    <property type="evidence" value="ECO:0007669"/>
    <property type="project" value="InterPro"/>
</dbReference>
<evidence type="ECO:0000256" key="2">
    <source>
        <dbReference type="ARBA" id="ARBA00022692"/>
    </source>
</evidence>
<feature type="transmembrane region" description="Helical" evidence="5">
    <location>
        <begin position="57"/>
        <end position="78"/>
    </location>
</feature>
<comment type="similarity">
    <text evidence="5">Belongs to the complex I subunit 2 family.</text>
</comment>
<dbReference type="NCBIfam" id="TIGR01770">
    <property type="entry name" value="NDH_I_N"/>
    <property type="match status" value="1"/>
</dbReference>
<keyword evidence="4 5" id="KW-0472">Membrane</keyword>
<dbReference type="GO" id="GO:0012505">
    <property type="term" value="C:endomembrane system"/>
    <property type="evidence" value="ECO:0007669"/>
    <property type="project" value="UniProtKB-SubCell"/>
</dbReference>
<dbReference type="InterPro" id="IPR010096">
    <property type="entry name" value="NADH-Q_OxRdtase_suN/2"/>
</dbReference>
<keyword evidence="5" id="KW-0520">NAD</keyword>
<feature type="transmembrane region" description="Helical" evidence="5">
    <location>
        <begin position="27"/>
        <end position="45"/>
    </location>
</feature>
<feature type="transmembrane region" description="Helical" evidence="5">
    <location>
        <begin position="256"/>
        <end position="279"/>
    </location>
</feature>
<keyword evidence="5" id="KW-1278">Translocase</keyword>
<dbReference type="EC" id="7.1.1.-" evidence="5"/>
<dbReference type="HAMAP" id="MF_00445">
    <property type="entry name" value="NDH1_NuoN_1"/>
    <property type="match status" value="1"/>
</dbReference>
<evidence type="ECO:0000256" key="1">
    <source>
        <dbReference type="ARBA" id="ARBA00004127"/>
    </source>
</evidence>
<dbReference type="Proteomes" id="UP000184212">
    <property type="component" value="Unassembled WGS sequence"/>
</dbReference>
<accession>A0A1M5VMY9</accession>
<evidence type="ECO:0000256" key="4">
    <source>
        <dbReference type="ARBA" id="ARBA00023136"/>
    </source>
</evidence>
<keyword evidence="5" id="KW-0874">Quinone</keyword>
<feature type="transmembrane region" description="Helical" evidence="5">
    <location>
        <begin position="431"/>
        <end position="448"/>
    </location>
</feature>
<dbReference type="InterPro" id="IPR001750">
    <property type="entry name" value="ND/Mrp_TM"/>
</dbReference>
<dbReference type="Pfam" id="PF00361">
    <property type="entry name" value="Proton_antipo_M"/>
    <property type="match status" value="1"/>
</dbReference>
<evidence type="ECO:0000256" key="3">
    <source>
        <dbReference type="ARBA" id="ARBA00022989"/>
    </source>
</evidence>
<dbReference type="GO" id="GO:0005886">
    <property type="term" value="C:plasma membrane"/>
    <property type="evidence" value="ECO:0007669"/>
    <property type="project" value="UniProtKB-SubCell"/>
</dbReference>
<dbReference type="STRING" id="947013.SAMN04488109_5238"/>
<keyword evidence="2 5" id="KW-0812">Transmembrane</keyword>
<feature type="transmembrane region" description="Helical" evidence="5">
    <location>
        <begin position="286"/>
        <end position="304"/>
    </location>
</feature>
<proteinExistence type="inferred from homology"/>
<keyword evidence="5" id="KW-0813">Transport</keyword>
<gene>
    <name evidence="5" type="primary">nuoN</name>
    <name evidence="8" type="ORF">SAMN04488109_5238</name>
</gene>
<feature type="transmembrane region" description="Helical" evidence="5">
    <location>
        <begin position="143"/>
        <end position="166"/>
    </location>
</feature>
<comment type="subunit">
    <text evidence="5">NDH-1 is composed of 14 different subunits. Subunits NuoA, H, J, K, L, M, N constitute the membrane sector of the complex.</text>
</comment>
<reference evidence="8 9" key="1">
    <citation type="submission" date="2016-11" db="EMBL/GenBank/DDBJ databases">
        <authorList>
            <person name="Jaros S."/>
            <person name="Januszkiewicz K."/>
            <person name="Wedrychowicz H."/>
        </authorList>
    </citation>
    <scope>NUCLEOTIDE SEQUENCE [LARGE SCALE GENOMIC DNA]</scope>
    <source>
        <strain evidence="8 9">DSM 24574</strain>
    </source>
</reference>
<evidence type="ECO:0000313" key="9">
    <source>
        <dbReference type="Proteomes" id="UP000184212"/>
    </source>
</evidence>
<feature type="domain" description="NADH:quinone oxidoreductase/Mrp antiporter transmembrane" evidence="7">
    <location>
        <begin position="111"/>
        <end position="405"/>
    </location>
</feature>
<dbReference type="GO" id="GO:0042773">
    <property type="term" value="P:ATP synthesis coupled electron transport"/>
    <property type="evidence" value="ECO:0007669"/>
    <property type="project" value="InterPro"/>
</dbReference>
<name>A0A1M5VMY9_9BACT</name>
<dbReference type="OrthoDB" id="9811718at2"/>
<evidence type="ECO:0000256" key="5">
    <source>
        <dbReference type="HAMAP-Rule" id="MF_00445"/>
    </source>
</evidence>
<evidence type="ECO:0000259" key="7">
    <source>
        <dbReference type="Pfam" id="PF00361"/>
    </source>
</evidence>
<keyword evidence="9" id="KW-1185">Reference proteome</keyword>
<sequence>MNALLVICGLGFVSLLAEIANFKKLLTALVVLALVAAIVLGILDWGTPRAYYHDMVVFDNFSLAFTALLCTITLAWYVMARSYFEHQSHQSDRSALMIFALAGGIIMVSFNNMAMLFLGIEILSISLYVLAGSNKSSLFSNEAAFKYFLMGSFATGFLLMGIALVYGATGSFDITKIYVFVHDHGDTMPRFFHAGLVMILIGLTFKISAVPFHFWAPDVYEGSPTPVTAFMSTMVKTAALGAFVKVFQTCFTPVQPAFLIIVQAIIVLTLVVANVTAVYQVSVKRILAYSSIGHVGYILLALMASDGSALGVLFYYMVAYSAASIAAFTVLQAVELSSGSTGVDSFNGLYYKNPFLAVVMTIAMLSLAGIPPLAGFFGKYLVFAKALEHHYVVLVILGVVTSLIGIYYYFKVIVAMYKKETSGTTPTQYSRVLLVVLTLVILALGLFPDRVIGLLIP</sequence>
<organism evidence="8 9">
    <name type="scientific">Chryseolinea serpens</name>
    <dbReference type="NCBI Taxonomy" id="947013"/>
    <lineage>
        <taxon>Bacteria</taxon>
        <taxon>Pseudomonadati</taxon>
        <taxon>Bacteroidota</taxon>
        <taxon>Cytophagia</taxon>
        <taxon>Cytophagales</taxon>
        <taxon>Fulvivirgaceae</taxon>
        <taxon>Chryseolinea</taxon>
    </lineage>
</organism>
<keyword evidence="5" id="KW-1003">Cell membrane</keyword>
<comment type="function">
    <text evidence="5">NDH-1 shuttles electrons from NADH, via FMN and iron-sulfur (Fe-S) centers, to quinones in the respiratory chain. The immediate electron acceptor for the enzyme in this species is believed to be a menaquinone. Couples the redox reaction to proton translocation (for every two electrons transferred, four hydrogen ions are translocated across the cytoplasmic membrane), and thus conserves the redox energy in a proton gradient.</text>
</comment>